<comment type="similarity">
    <text evidence="2 5">Belongs to the cyclophilin-type PPIase family.</text>
</comment>
<evidence type="ECO:0000256" key="1">
    <source>
        <dbReference type="ARBA" id="ARBA00002388"/>
    </source>
</evidence>
<keyword evidence="4 5" id="KW-0413">Isomerase</keyword>
<reference evidence="7" key="1">
    <citation type="submission" date="2022-08" db="EMBL/GenBank/DDBJ databases">
        <title>Catabolic pathway analysis in culturable SAR92 clade bacteria reveals their overlooked roles in DMSP degradation in coastal seas.</title>
        <authorList>
            <person name="He X."/>
            <person name="Zhang X."/>
            <person name="Zhang Y."/>
        </authorList>
    </citation>
    <scope>NUCLEOTIDE SEQUENCE</scope>
    <source>
        <strain evidence="7">H455</strain>
    </source>
</reference>
<dbReference type="InterPro" id="IPR020892">
    <property type="entry name" value="Cyclophilin-type_PPIase_CS"/>
</dbReference>
<dbReference type="PRINTS" id="PR00153">
    <property type="entry name" value="CSAPPISMRASE"/>
</dbReference>
<evidence type="ECO:0000313" key="7">
    <source>
        <dbReference type="EMBL" id="UVW33939.1"/>
    </source>
</evidence>
<dbReference type="InterPro" id="IPR044665">
    <property type="entry name" value="E_coli_cyclophilin_A-like"/>
</dbReference>
<dbReference type="PROSITE" id="PS00170">
    <property type="entry name" value="CSA_PPIASE_1"/>
    <property type="match status" value="1"/>
</dbReference>
<dbReference type="EC" id="5.2.1.8" evidence="5"/>
<dbReference type="InterPro" id="IPR024936">
    <property type="entry name" value="Cyclophilin-type_PPIase"/>
</dbReference>
<keyword evidence="8" id="KW-1185">Reference proteome</keyword>
<dbReference type="GO" id="GO:0003755">
    <property type="term" value="F:peptidyl-prolyl cis-trans isomerase activity"/>
    <property type="evidence" value="ECO:0007669"/>
    <property type="project" value="UniProtKB-EC"/>
</dbReference>
<proteinExistence type="inferred from homology"/>
<protein>
    <recommendedName>
        <fullName evidence="5">Peptidyl-prolyl cis-trans isomerase</fullName>
        <shortName evidence="5">PPIase</shortName>
        <ecNumber evidence="5">5.2.1.8</ecNumber>
    </recommendedName>
</protein>
<gene>
    <name evidence="7" type="ORF">NYF23_07775</name>
</gene>
<dbReference type="EMBL" id="CP103416">
    <property type="protein sequence ID" value="UVW33939.1"/>
    <property type="molecule type" value="Genomic_DNA"/>
</dbReference>
<organism evidence="7 8">
    <name type="scientific">SAR92 clade bacterium H455</name>
    <dbReference type="NCBI Taxonomy" id="2974818"/>
    <lineage>
        <taxon>Bacteria</taxon>
        <taxon>Pseudomonadati</taxon>
        <taxon>Pseudomonadota</taxon>
        <taxon>Gammaproteobacteria</taxon>
        <taxon>Cellvibrionales</taxon>
        <taxon>Porticoccaceae</taxon>
        <taxon>SAR92 clade</taxon>
    </lineage>
</organism>
<evidence type="ECO:0000259" key="6">
    <source>
        <dbReference type="PROSITE" id="PS50072"/>
    </source>
</evidence>
<dbReference type="InterPro" id="IPR029000">
    <property type="entry name" value="Cyclophilin-like_dom_sf"/>
</dbReference>
<evidence type="ECO:0000313" key="8">
    <source>
        <dbReference type="Proteomes" id="UP001059934"/>
    </source>
</evidence>
<accession>A0ABY5TJE7</accession>
<feature type="domain" description="PPIase cyclophilin-type" evidence="6">
    <location>
        <begin position="1"/>
        <end position="162"/>
    </location>
</feature>
<comment type="function">
    <text evidence="1 5">PPIases accelerate the folding of proteins. It catalyzes the cis-trans isomerization of proline imidic peptide bonds in oligopeptides.</text>
</comment>
<dbReference type="InterPro" id="IPR002130">
    <property type="entry name" value="Cyclophilin-type_PPIase_dom"/>
</dbReference>
<evidence type="ECO:0000256" key="2">
    <source>
        <dbReference type="ARBA" id="ARBA00007365"/>
    </source>
</evidence>
<dbReference type="Gene3D" id="2.40.100.10">
    <property type="entry name" value="Cyclophilin-like"/>
    <property type="match status" value="1"/>
</dbReference>
<dbReference type="Proteomes" id="UP001059934">
    <property type="component" value="Chromosome"/>
</dbReference>
<sequence>MITLRTTQGDISIELDFDKAPNTAANYLQYARDGFYNGTIFHRVIPGFMVQGGGMDAEMNEKESRESIENEADNGLANEIGTLAMARTSDPHSASSQFFINVANNSFLNHSGKNSQGWGYAVFGKVVEGMDVVNAITEMETGSAGHHQDVPVETIAVTETLISDAYSDK</sequence>
<evidence type="ECO:0000256" key="4">
    <source>
        <dbReference type="ARBA" id="ARBA00023235"/>
    </source>
</evidence>
<name>A0ABY5TJE7_9GAMM</name>
<evidence type="ECO:0000256" key="5">
    <source>
        <dbReference type="RuleBase" id="RU363019"/>
    </source>
</evidence>
<dbReference type="PIRSF" id="PIRSF001467">
    <property type="entry name" value="Peptidylpro_ismrse"/>
    <property type="match status" value="1"/>
</dbReference>
<dbReference type="SUPFAM" id="SSF50891">
    <property type="entry name" value="Cyclophilin-like"/>
    <property type="match status" value="1"/>
</dbReference>
<dbReference type="PANTHER" id="PTHR43246">
    <property type="entry name" value="PEPTIDYL-PROLYL CIS-TRANS ISOMERASE CYP38, CHLOROPLASTIC"/>
    <property type="match status" value="1"/>
</dbReference>
<comment type="catalytic activity">
    <reaction evidence="5">
        <text>[protein]-peptidylproline (omega=180) = [protein]-peptidylproline (omega=0)</text>
        <dbReference type="Rhea" id="RHEA:16237"/>
        <dbReference type="Rhea" id="RHEA-COMP:10747"/>
        <dbReference type="Rhea" id="RHEA-COMP:10748"/>
        <dbReference type="ChEBI" id="CHEBI:83833"/>
        <dbReference type="ChEBI" id="CHEBI:83834"/>
        <dbReference type="EC" id="5.2.1.8"/>
    </reaction>
</comment>
<keyword evidence="3 5" id="KW-0697">Rotamase</keyword>
<dbReference type="PROSITE" id="PS50072">
    <property type="entry name" value="CSA_PPIASE_2"/>
    <property type="match status" value="1"/>
</dbReference>
<dbReference type="Pfam" id="PF00160">
    <property type="entry name" value="Pro_isomerase"/>
    <property type="match status" value="1"/>
</dbReference>
<evidence type="ECO:0000256" key="3">
    <source>
        <dbReference type="ARBA" id="ARBA00023110"/>
    </source>
</evidence>